<dbReference type="PANTHER" id="PTHR46844">
    <property type="entry name" value="SLR5058 PROTEIN"/>
    <property type="match status" value="1"/>
</dbReference>
<organism evidence="3 4">
    <name type="scientific">Allokutzneria oryzae</name>
    <dbReference type="NCBI Taxonomy" id="1378989"/>
    <lineage>
        <taxon>Bacteria</taxon>
        <taxon>Bacillati</taxon>
        <taxon>Actinomycetota</taxon>
        <taxon>Actinomycetes</taxon>
        <taxon>Pseudonocardiales</taxon>
        <taxon>Pseudonocardiaceae</taxon>
        <taxon>Allokutzneria</taxon>
    </lineage>
</organism>
<dbReference type="SMART" id="SM00567">
    <property type="entry name" value="EZ_HEAT"/>
    <property type="match status" value="8"/>
</dbReference>
<dbReference type="InterPro" id="IPR007111">
    <property type="entry name" value="NACHT_NTPase"/>
</dbReference>
<dbReference type="Proteomes" id="UP001589693">
    <property type="component" value="Unassembled WGS sequence"/>
</dbReference>
<protein>
    <recommendedName>
        <fullName evidence="2">NACHT domain-containing protein</fullName>
    </recommendedName>
</protein>
<reference evidence="3 4" key="1">
    <citation type="submission" date="2024-09" db="EMBL/GenBank/DDBJ databases">
        <authorList>
            <person name="Sun Q."/>
            <person name="Mori K."/>
        </authorList>
    </citation>
    <scope>NUCLEOTIDE SEQUENCE [LARGE SCALE GENOMIC DNA]</scope>
    <source>
        <strain evidence="3 4">TBRC 7907</strain>
    </source>
</reference>
<dbReference type="RefSeq" id="WP_377858474.1">
    <property type="nucleotide sequence ID" value="NZ_JBHLZU010000023.1"/>
</dbReference>
<dbReference type="SUPFAM" id="SSF52540">
    <property type="entry name" value="P-loop containing nucleoside triphosphate hydrolases"/>
    <property type="match status" value="1"/>
</dbReference>
<sequence>MDKDGWSGTANQIDGTVYGPAVQANSIHGDVHITVTSGGDGERPVPCAPPSGWHDRPELPDAVRFLLRAEIQTAHELPYRLPGARRPSLATVYVRQDLGSGSEEDQPEQPQPTPILDGRGQVTDPPNRPVTRVAVRPPSRTVREALDTDDHLLITGGPGQGKSTLSLRLAADVAARWLSSDAEGAPIAEPVVPLRVTARELACRLGLPFSEALAESTRIEYGALLGAFLDARLLSERIAGCRWLLLVDGLDEVADSAERDRLVTVLAAWSSDAGSPYRVVLTTRPLEGATLAPLQRIGAARYELQPFGEEALWHFAHNWFDDDDQAHRFVRQIHAAYLDDLVRVPLLATIAAIIFEQHSDRPLPDNQYELYETYLKYLRSGRPTASVAFDQVCDALLEHLGRIRLEDDTSLVAAALDWTAQHLPDLAGDWQDDLITYLATVGPLSRRGDDLRFLHHSFAEHLAATERARLLPGSFEPDHPEFARLLHAARPSERGRHARAVLLHHTRLHPTEADHLIGWLHSGGADQHLLAARLLALHVPAGPDVVDAFLDTVRAWAMTTQYPGGEILAQADRAAHHPGMATWLVGLMRDEDAPWDTRIEAATALATRLRGAESPDATAQLRAVVDDMTVPVEHRLTAAEALCECGSSEREASEHGLRLVLADPSATGLECRTAAVVLAGFDGAARAFAVEALMSMLDDPWTPDYERVEAATGLVEIGVEFHERCAEVFRVILGNRTVFDIAMRNAAMGLASLGPHELTEAVANLTALANDRRLDCSDRISAVEALAELGPQHRVTAGEQLVALSEEFGREPGDLWRVASSLAQLGFDDHALALLRAVLANLETGAHDQLWAARTLANVAPDHQDEAVGHLRRVTTHPMMSAGNRAAALAQLVIAGEPHRTPALASMRAVLSDPVADPALRCHVGAELKELGPEFHGEVARHALGIATGQADPDARRLAWRTLRSLGTKFSAQASSALSALMGPDEAANWEAHRDYAFLMAGDVDDHSAAAEVLTAAVHDPARSVAVQVAAACSLVNLGPRFHRTALSGVIGLLRARLVPVTQLSWIARTFAELGSEPRAELAEAFRELARCPETDAATVATVAEVLEHLSHRADPEIIAALRDVVADDLVEAQVRGDAGIALVRAVPDALGEVAAVVLEDRDDESVLRWERHVRKLAALGTDVAPKLRDLVSDVDATRRRREVAAGVLADLGPGRRDEALDELRAQADDEFLEFQWRTDPMMRLARLDPATLGDAIDYHRAVLDDEREPIAHRCEAALQLVRLDQSFGDAARAALQRFATSPEFTINERAVSVVWFAMTGPYRALEVNRLGLAVARDPAADATMRSRLANEMFGSARLEVERSLLTDRSGSPGERVSGLDTWESRALATEAEAALRDVLTAVESLPAQRIQAAAALGGLSPHHVPEAVNLLEQLSTGACAADARAELAKLDQRWRRRLLAEDERLVADTSRSWRQRCEASGRIWSMNPNPGAEQADFLRELVGDERLADDDRVRILYALRWLDGLKRLREIRDDERTPPATRRAAANQLRDHAVEDRVAGARTLHAIASDTTCRPALRWRAANDLTRFGVRGREIGVSSLQAIAADDTLPVIGRVDAARALGDARPDLRGEVLRFLRPLSTTGKPLARIQVLEAIGQFDATGGARALREMAWDRTLGPGVRLRAASSMSKLCRDYREAAAGVAREVAHDKAAPRHIRVKAARALARWTELCRAEAQDLLVGLDSAWC</sequence>
<dbReference type="InterPro" id="IPR016024">
    <property type="entry name" value="ARM-type_fold"/>
</dbReference>
<feature type="region of interest" description="Disordered" evidence="1">
    <location>
        <begin position="98"/>
        <end position="142"/>
    </location>
</feature>
<gene>
    <name evidence="3" type="ORF">ACFFQA_27790</name>
</gene>
<evidence type="ECO:0000313" key="4">
    <source>
        <dbReference type="Proteomes" id="UP001589693"/>
    </source>
</evidence>
<keyword evidence="4" id="KW-1185">Reference proteome</keyword>
<accession>A0ABV6A500</accession>
<dbReference type="Gene3D" id="3.40.50.300">
    <property type="entry name" value="P-loop containing nucleotide triphosphate hydrolases"/>
    <property type="match status" value="1"/>
</dbReference>
<dbReference type="PROSITE" id="PS50837">
    <property type="entry name" value="NACHT"/>
    <property type="match status" value="1"/>
</dbReference>
<proteinExistence type="predicted"/>
<dbReference type="EMBL" id="JBHLZU010000023">
    <property type="protein sequence ID" value="MFB9907755.1"/>
    <property type="molecule type" value="Genomic_DNA"/>
</dbReference>
<feature type="domain" description="NACHT" evidence="2">
    <location>
        <begin position="150"/>
        <end position="285"/>
    </location>
</feature>
<comment type="caution">
    <text evidence="3">The sequence shown here is derived from an EMBL/GenBank/DDBJ whole genome shotgun (WGS) entry which is preliminary data.</text>
</comment>
<dbReference type="PANTHER" id="PTHR46844:SF1">
    <property type="entry name" value="SLR5058 PROTEIN"/>
    <property type="match status" value="1"/>
</dbReference>
<dbReference type="InterPro" id="IPR027417">
    <property type="entry name" value="P-loop_NTPase"/>
</dbReference>
<dbReference type="SUPFAM" id="SSF48371">
    <property type="entry name" value="ARM repeat"/>
    <property type="match status" value="1"/>
</dbReference>
<evidence type="ECO:0000313" key="3">
    <source>
        <dbReference type="EMBL" id="MFB9907755.1"/>
    </source>
</evidence>
<name>A0ABV6A500_9PSEU</name>
<evidence type="ECO:0000256" key="1">
    <source>
        <dbReference type="SAM" id="MobiDB-lite"/>
    </source>
</evidence>
<dbReference type="InterPro" id="IPR004155">
    <property type="entry name" value="PBS_lyase_HEAT"/>
</dbReference>
<evidence type="ECO:0000259" key="2">
    <source>
        <dbReference type="PROSITE" id="PS50837"/>
    </source>
</evidence>